<dbReference type="EMBL" id="JADKYB010000034">
    <property type="protein sequence ID" value="MBM9510289.1"/>
    <property type="molecule type" value="Genomic_DNA"/>
</dbReference>
<accession>A0ABS2U3U9</accession>
<proteinExistence type="predicted"/>
<dbReference type="Proteomes" id="UP000749040">
    <property type="component" value="Unassembled WGS sequence"/>
</dbReference>
<keyword evidence="2" id="KW-1185">Reference proteome</keyword>
<sequence>MSGGRFRNALKRTTTRVRGSRLRDARLRAHSRHLLRRLEPPFPFSVTTLCEQLGELRGSPVRLLPWELPADGPFGMLISRDNEDVIIYQANTTKAHQAHIILHEIGHLISYDLAGERPAALSLRTCYSPAEERDAEVVASTIMRVALTVGRRAQRDGLEQPWRSSVYNSIVFDGG</sequence>
<evidence type="ECO:0000313" key="2">
    <source>
        <dbReference type="Proteomes" id="UP000749040"/>
    </source>
</evidence>
<evidence type="ECO:0000313" key="1">
    <source>
        <dbReference type="EMBL" id="MBM9510289.1"/>
    </source>
</evidence>
<gene>
    <name evidence="1" type="ORF">ITX44_38170</name>
</gene>
<evidence type="ECO:0008006" key="3">
    <source>
        <dbReference type="Google" id="ProtNLM"/>
    </source>
</evidence>
<comment type="caution">
    <text evidence="1">The sequence shown here is derived from an EMBL/GenBank/DDBJ whole genome shotgun (WGS) entry which is preliminary data.</text>
</comment>
<protein>
    <recommendedName>
        <fullName evidence="3">IrrE N-terminal-like domain-containing protein</fullName>
    </recommendedName>
</protein>
<organism evidence="1 2">
    <name type="scientific">Actinacidiphila acididurans</name>
    <dbReference type="NCBI Taxonomy" id="2784346"/>
    <lineage>
        <taxon>Bacteria</taxon>
        <taxon>Bacillati</taxon>
        <taxon>Actinomycetota</taxon>
        <taxon>Actinomycetes</taxon>
        <taxon>Kitasatosporales</taxon>
        <taxon>Streptomycetaceae</taxon>
        <taxon>Actinacidiphila</taxon>
    </lineage>
</organism>
<reference evidence="1 2" key="1">
    <citation type="submission" date="2021-01" db="EMBL/GenBank/DDBJ databases">
        <title>Streptomyces acididurans sp. nov., isolated from a peat swamp forest soil.</title>
        <authorList>
            <person name="Chantavorakit T."/>
            <person name="Duangmal K."/>
        </authorList>
    </citation>
    <scope>NUCLEOTIDE SEQUENCE [LARGE SCALE GENOMIC DNA]</scope>
    <source>
        <strain evidence="1 2">KK5PA1</strain>
    </source>
</reference>
<name>A0ABS2U3U9_9ACTN</name>